<dbReference type="EMBL" id="CM039438">
    <property type="protein sequence ID" value="KAI4301100.1"/>
    <property type="molecule type" value="Genomic_DNA"/>
</dbReference>
<evidence type="ECO:0000313" key="1">
    <source>
        <dbReference type="EMBL" id="KAI4301100.1"/>
    </source>
</evidence>
<sequence length="114" mass="13010">MSCIRLRFAPATKAWKSLTSKLGKLRKIRKSKAIRKPRKHVNSTVAKPAKPSKFLARRFRRKKLTVRSVIYGLHKKPAPVYVDKLFKEPACDLVQYVKPQMASSSGMEKTVSAR</sequence>
<organism evidence="1 2">
    <name type="scientific">Bauhinia variegata</name>
    <name type="common">Purple orchid tree</name>
    <name type="synonym">Phanera variegata</name>
    <dbReference type="NCBI Taxonomy" id="167791"/>
    <lineage>
        <taxon>Eukaryota</taxon>
        <taxon>Viridiplantae</taxon>
        <taxon>Streptophyta</taxon>
        <taxon>Embryophyta</taxon>
        <taxon>Tracheophyta</taxon>
        <taxon>Spermatophyta</taxon>
        <taxon>Magnoliopsida</taxon>
        <taxon>eudicotyledons</taxon>
        <taxon>Gunneridae</taxon>
        <taxon>Pentapetalae</taxon>
        <taxon>rosids</taxon>
        <taxon>fabids</taxon>
        <taxon>Fabales</taxon>
        <taxon>Fabaceae</taxon>
        <taxon>Cercidoideae</taxon>
        <taxon>Cercideae</taxon>
        <taxon>Bauhiniinae</taxon>
        <taxon>Bauhinia</taxon>
    </lineage>
</organism>
<comment type="caution">
    <text evidence="1">The sequence shown here is derived from an EMBL/GenBank/DDBJ whole genome shotgun (WGS) entry which is preliminary data.</text>
</comment>
<proteinExistence type="predicted"/>
<accession>A0ACB9KVA0</accession>
<reference evidence="1 2" key="1">
    <citation type="journal article" date="2022" name="DNA Res.">
        <title>Chromosomal-level genome assembly of the orchid tree Bauhinia variegata (Leguminosae; Cercidoideae) supports the allotetraploid origin hypothesis of Bauhinia.</title>
        <authorList>
            <person name="Zhong Y."/>
            <person name="Chen Y."/>
            <person name="Zheng D."/>
            <person name="Pang J."/>
            <person name="Liu Y."/>
            <person name="Luo S."/>
            <person name="Meng S."/>
            <person name="Qian L."/>
            <person name="Wei D."/>
            <person name="Dai S."/>
            <person name="Zhou R."/>
        </authorList>
    </citation>
    <scope>NUCLEOTIDE SEQUENCE [LARGE SCALE GENOMIC DNA]</scope>
    <source>
        <strain evidence="1">BV-YZ2020</strain>
    </source>
</reference>
<dbReference type="Proteomes" id="UP000828941">
    <property type="component" value="Chromosome 13"/>
</dbReference>
<name>A0ACB9KVA0_BAUVA</name>
<protein>
    <submittedName>
        <fullName evidence="1">Uncharacterized protein</fullName>
    </submittedName>
</protein>
<keyword evidence="2" id="KW-1185">Reference proteome</keyword>
<evidence type="ECO:0000313" key="2">
    <source>
        <dbReference type="Proteomes" id="UP000828941"/>
    </source>
</evidence>
<gene>
    <name evidence="1" type="ORF">L6164_034414</name>
</gene>